<protein>
    <submittedName>
        <fullName evidence="7">Ferric siderophore transport system, periplasmic binding protein TonB</fullName>
    </submittedName>
</protein>
<organism evidence="7">
    <name type="scientific">hydrothermal vent metagenome</name>
    <dbReference type="NCBI Taxonomy" id="652676"/>
    <lineage>
        <taxon>unclassified sequences</taxon>
        <taxon>metagenomes</taxon>
        <taxon>ecological metagenomes</taxon>
    </lineage>
</organism>
<gene>
    <name evidence="7" type="ORF">MNBD_GAMMA08-835</name>
</gene>
<dbReference type="InterPro" id="IPR006260">
    <property type="entry name" value="TonB/TolA_C"/>
</dbReference>
<feature type="compositionally biased region" description="Basic residues" evidence="5">
    <location>
        <begin position="71"/>
        <end position="117"/>
    </location>
</feature>
<evidence type="ECO:0000313" key="7">
    <source>
        <dbReference type="EMBL" id="VAW59510.1"/>
    </source>
</evidence>
<keyword evidence="4 6" id="KW-0472">Membrane</keyword>
<dbReference type="NCBIfam" id="NF033768">
    <property type="entry name" value="myxo_SS_tail"/>
    <property type="match status" value="1"/>
</dbReference>
<comment type="subcellular location">
    <subcellularLocation>
        <location evidence="1">Membrane</location>
        <topology evidence="1">Single-pass membrane protein</topology>
    </subcellularLocation>
</comment>
<dbReference type="GO" id="GO:0016020">
    <property type="term" value="C:membrane"/>
    <property type="evidence" value="ECO:0007669"/>
    <property type="project" value="UniProtKB-SubCell"/>
</dbReference>
<dbReference type="InterPro" id="IPR049806">
    <property type="entry name" value="MasK-like_C"/>
</dbReference>
<evidence type="ECO:0000256" key="3">
    <source>
        <dbReference type="ARBA" id="ARBA00022989"/>
    </source>
</evidence>
<dbReference type="NCBIfam" id="TIGR01352">
    <property type="entry name" value="tonB_Cterm"/>
    <property type="match status" value="1"/>
</dbReference>
<keyword evidence="3 6" id="KW-1133">Transmembrane helix</keyword>
<evidence type="ECO:0000256" key="5">
    <source>
        <dbReference type="SAM" id="MobiDB-lite"/>
    </source>
</evidence>
<evidence type="ECO:0000256" key="2">
    <source>
        <dbReference type="ARBA" id="ARBA00022692"/>
    </source>
</evidence>
<dbReference type="SUPFAM" id="SSF74653">
    <property type="entry name" value="TolA/TonB C-terminal domain"/>
    <property type="match status" value="1"/>
</dbReference>
<feature type="transmembrane region" description="Helical" evidence="6">
    <location>
        <begin position="22"/>
        <end position="44"/>
    </location>
</feature>
<dbReference type="AlphaFoldDB" id="A0A3B0X4I0"/>
<evidence type="ECO:0000256" key="4">
    <source>
        <dbReference type="ARBA" id="ARBA00023136"/>
    </source>
</evidence>
<name>A0A3B0X4I0_9ZZZZ</name>
<reference evidence="7" key="1">
    <citation type="submission" date="2018-06" db="EMBL/GenBank/DDBJ databases">
        <authorList>
            <person name="Zhirakovskaya E."/>
        </authorList>
    </citation>
    <scope>NUCLEOTIDE SEQUENCE</scope>
</reference>
<evidence type="ECO:0000256" key="6">
    <source>
        <dbReference type="SAM" id="Phobius"/>
    </source>
</evidence>
<evidence type="ECO:0000256" key="1">
    <source>
        <dbReference type="ARBA" id="ARBA00004167"/>
    </source>
</evidence>
<proteinExistence type="predicted"/>
<accession>A0A3B0X4I0</accession>
<keyword evidence="2 6" id="KW-0812">Transmembrane</keyword>
<sequence length="320" mass="34802">MSSVYYDNLALGWRPEGAGNTLFKLITGITVAVSLVFAVIMSSIDVPKPDRETRAAVPERIANFILEKKEKPKPKVVKPKPKPKPKPKAKPKPKVKKIPAKKVKKKPLTKTQKKARKKAADTGLLALGNELADLMDTSDVSAMVGGKVKSSSASATKAVANNKALLMADASKGSGGVNSGEYTTQVGKTKLSQREITQVKQSLLSSGSLAKAQDIERKKRSRTGGIRAEEDITIVFDQNKSRLYSIYNRARRKNPSLKGKIVLAITIAPSGSVIKVKIVSSELNDPKLEKRILGRIKLFKFGAKKVEQVTVTYPIEFLPS</sequence>
<feature type="region of interest" description="Disordered" evidence="5">
    <location>
        <begin position="68"/>
        <end position="117"/>
    </location>
</feature>
<dbReference type="EMBL" id="UOFH01000087">
    <property type="protein sequence ID" value="VAW59510.1"/>
    <property type="molecule type" value="Genomic_DNA"/>
</dbReference>